<name>A0ABZ0HSS1_9HYPH</name>
<dbReference type="InterPro" id="IPR027417">
    <property type="entry name" value="P-loop_NTPase"/>
</dbReference>
<keyword evidence="2" id="KW-1185">Reference proteome</keyword>
<organism evidence="1 2">
    <name type="scientific">Methylocapsa polymorpha</name>
    <dbReference type="NCBI Taxonomy" id="3080828"/>
    <lineage>
        <taxon>Bacteria</taxon>
        <taxon>Pseudomonadati</taxon>
        <taxon>Pseudomonadota</taxon>
        <taxon>Alphaproteobacteria</taxon>
        <taxon>Hyphomicrobiales</taxon>
        <taxon>Beijerinckiaceae</taxon>
        <taxon>Methylocapsa</taxon>
    </lineage>
</organism>
<proteinExistence type="predicted"/>
<dbReference type="RefSeq" id="WP_407339302.1">
    <property type="nucleotide sequence ID" value="NZ_CP136862.1"/>
</dbReference>
<accession>A0ABZ0HSS1</accession>
<evidence type="ECO:0000313" key="2">
    <source>
        <dbReference type="Proteomes" id="UP001626536"/>
    </source>
</evidence>
<protein>
    <recommendedName>
        <fullName evidence="3">Terminase</fullName>
    </recommendedName>
</protein>
<evidence type="ECO:0008006" key="3">
    <source>
        <dbReference type="Google" id="ProtNLM"/>
    </source>
</evidence>
<evidence type="ECO:0000313" key="1">
    <source>
        <dbReference type="EMBL" id="WOJ89856.1"/>
    </source>
</evidence>
<dbReference type="EMBL" id="CP136862">
    <property type="protein sequence ID" value="WOJ89856.1"/>
    <property type="molecule type" value="Genomic_DNA"/>
</dbReference>
<gene>
    <name evidence="1" type="ORF">RZS28_00635</name>
</gene>
<dbReference type="Gene3D" id="3.30.420.240">
    <property type="match status" value="1"/>
</dbReference>
<dbReference type="Proteomes" id="UP001626536">
    <property type="component" value="Chromosome"/>
</dbReference>
<reference evidence="1 2" key="1">
    <citation type="submission" date="2023-10" db="EMBL/GenBank/DDBJ databases">
        <title>Novel methanotroph of the genus Methylocapsa from a subarctic wetland.</title>
        <authorList>
            <person name="Belova S.E."/>
            <person name="Oshkin I.Y."/>
            <person name="Miroshnikov K."/>
            <person name="Dedysh S.N."/>
        </authorList>
    </citation>
    <scope>NUCLEOTIDE SEQUENCE [LARGE SCALE GENOMIC DNA]</scope>
    <source>
        <strain evidence="1 2">RX1</strain>
    </source>
</reference>
<sequence length="499" mass="55003">MRSTIRICLAPQFAILSLGGPGGHSWRLLSVYRWMNAEAALFRACTGRAELPAAAFGFIWLVIGRRGGKSFCMAILAAFLAGFHDWQRYLSPGERAVVLLVAADREQAKILIRYIQGILATPLLSQLVENVTADTIDLKGSVTIEVVTRSYRSVRGRSVCVALLDELAFWRDAESANPDREVLNAIRASMATFGDDAMVIAGSSPYARNGVLWDAYKQFHGRDNPQNLVWQAATRVMNPSIGQGFVDKEYERDPASAAAEYGAEFRSDIAEFVALDVLEACTARGVYEISPLAHERYFAFVDPSGGSSDSMTLAISHREEDIAILDCVREIRAPFAPESVVDEFAALMKSYGLSSVVGDRYAGEWPREQFHKRGIVYEPADRPKSDLYRDMLPLLNSGRVQLLDNQRLISQLHGLERRTARGGKDSIDHPPRGHDDVANAVAGALVLAQDNLRRGGLCFPGLTQTEDGGCIYEPLPNLEPIKSNTFRVGEVKTYDGSVW</sequence>
<dbReference type="Gene3D" id="3.40.50.300">
    <property type="entry name" value="P-loop containing nucleotide triphosphate hydrolases"/>
    <property type="match status" value="1"/>
</dbReference>